<protein>
    <recommendedName>
        <fullName evidence="4">G-protein coupled receptors family 1 profile domain-containing protein</fullName>
    </recommendedName>
</protein>
<evidence type="ECO:0000313" key="2">
    <source>
        <dbReference type="EMBL" id="GBP97399.1"/>
    </source>
</evidence>
<sequence length="154" mass="17853">MVSRTFRFCHTPIIFFFHVGRKNRNQLREAVKYVDPPGRAENSRADPPDRATGAFHCDRLRLVRERKRVAWILLLLAVLFAMCWLPYNIMQLLLDINVLHPEAVSPFLPYTLLLGDFHSKEEIKAKKYRSTAVKLKPLAPSRRQRVEPSVPSSS</sequence>
<organism evidence="2 3">
    <name type="scientific">Eumeta variegata</name>
    <name type="common">Bagworm moth</name>
    <name type="synonym">Eumeta japonica</name>
    <dbReference type="NCBI Taxonomy" id="151549"/>
    <lineage>
        <taxon>Eukaryota</taxon>
        <taxon>Metazoa</taxon>
        <taxon>Ecdysozoa</taxon>
        <taxon>Arthropoda</taxon>
        <taxon>Hexapoda</taxon>
        <taxon>Insecta</taxon>
        <taxon>Pterygota</taxon>
        <taxon>Neoptera</taxon>
        <taxon>Endopterygota</taxon>
        <taxon>Lepidoptera</taxon>
        <taxon>Glossata</taxon>
        <taxon>Ditrysia</taxon>
        <taxon>Tineoidea</taxon>
        <taxon>Psychidae</taxon>
        <taxon>Oiketicinae</taxon>
        <taxon>Eumeta</taxon>
    </lineage>
</organism>
<comment type="caution">
    <text evidence="2">The sequence shown here is derived from an EMBL/GenBank/DDBJ whole genome shotgun (WGS) entry which is preliminary data.</text>
</comment>
<dbReference type="OrthoDB" id="5953793at2759"/>
<keyword evidence="1" id="KW-1133">Transmembrane helix</keyword>
<proteinExistence type="predicted"/>
<evidence type="ECO:0008006" key="4">
    <source>
        <dbReference type="Google" id="ProtNLM"/>
    </source>
</evidence>
<keyword evidence="1" id="KW-0812">Transmembrane</keyword>
<keyword evidence="1" id="KW-0472">Membrane</keyword>
<dbReference type="STRING" id="151549.A0A4C2ADX1"/>
<reference evidence="2 3" key="1">
    <citation type="journal article" date="2019" name="Commun. Biol.">
        <title>The bagworm genome reveals a unique fibroin gene that provides high tensile strength.</title>
        <authorList>
            <person name="Kono N."/>
            <person name="Nakamura H."/>
            <person name="Ohtoshi R."/>
            <person name="Tomita M."/>
            <person name="Numata K."/>
            <person name="Arakawa K."/>
        </authorList>
    </citation>
    <scope>NUCLEOTIDE SEQUENCE [LARGE SCALE GENOMIC DNA]</scope>
</reference>
<accession>A0A4C2ADX1</accession>
<evidence type="ECO:0000313" key="3">
    <source>
        <dbReference type="Proteomes" id="UP000299102"/>
    </source>
</evidence>
<dbReference type="AlphaFoldDB" id="A0A4C2ADX1"/>
<keyword evidence="3" id="KW-1185">Reference proteome</keyword>
<dbReference type="Gene3D" id="1.20.1070.10">
    <property type="entry name" value="Rhodopsin 7-helix transmembrane proteins"/>
    <property type="match status" value="1"/>
</dbReference>
<dbReference type="EMBL" id="BGZK01002929">
    <property type="protein sequence ID" value="GBP97399.1"/>
    <property type="molecule type" value="Genomic_DNA"/>
</dbReference>
<feature type="transmembrane region" description="Helical" evidence="1">
    <location>
        <begin position="69"/>
        <end position="87"/>
    </location>
</feature>
<gene>
    <name evidence="2" type="ORF">EVAR_68759_1</name>
</gene>
<name>A0A4C2ADX1_EUMVA</name>
<evidence type="ECO:0000256" key="1">
    <source>
        <dbReference type="SAM" id="Phobius"/>
    </source>
</evidence>
<dbReference type="Proteomes" id="UP000299102">
    <property type="component" value="Unassembled WGS sequence"/>
</dbReference>